<accession>A0A7R6SV01</accession>
<feature type="compositionally biased region" description="Basic and acidic residues" evidence="1">
    <location>
        <begin position="70"/>
        <end position="89"/>
    </location>
</feature>
<organism evidence="3 4">
    <name type="scientific">Neptunomonas japonica JAMM 1380</name>
    <dbReference type="NCBI Taxonomy" id="1441457"/>
    <lineage>
        <taxon>Bacteria</taxon>
        <taxon>Pseudomonadati</taxon>
        <taxon>Pseudomonadota</taxon>
        <taxon>Gammaproteobacteria</taxon>
        <taxon>Oceanospirillales</taxon>
        <taxon>Oceanospirillaceae</taxon>
        <taxon>Neptunomonas</taxon>
    </lineage>
</organism>
<evidence type="ECO:0000256" key="2">
    <source>
        <dbReference type="SAM" id="SignalP"/>
    </source>
</evidence>
<name>A0A7R6SV01_9GAMM</name>
<dbReference type="Proteomes" id="UP000595332">
    <property type="component" value="Chromosome"/>
</dbReference>
<sequence length="104" mass="11194">MKKKQCVVLLAVPALMLALSVQAHSEKEHMEKAENPDCAAMSAMDHSKMDMNDPVVMAMMQQCMSAMSHGSEEAESAAHGHGSSHDEHMTGMGKTGDHMQAPSQ</sequence>
<feature type="signal peptide" evidence="2">
    <location>
        <begin position="1"/>
        <end position="23"/>
    </location>
</feature>
<evidence type="ECO:0000313" key="3">
    <source>
        <dbReference type="EMBL" id="BBB29039.1"/>
    </source>
</evidence>
<protein>
    <submittedName>
        <fullName evidence="3">Uncharacterized protein</fullName>
    </submittedName>
</protein>
<gene>
    <name evidence="3" type="ORF">NEJAP_1083</name>
</gene>
<proteinExistence type="predicted"/>
<dbReference type="AlphaFoldDB" id="A0A7R6SV01"/>
<evidence type="ECO:0000313" key="4">
    <source>
        <dbReference type="Proteomes" id="UP000595332"/>
    </source>
</evidence>
<dbReference type="RefSeq" id="WP_201349678.1">
    <property type="nucleotide sequence ID" value="NZ_AP014546.1"/>
</dbReference>
<dbReference type="KEGG" id="njp:NEJAP_1083"/>
<keyword evidence="4" id="KW-1185">Reference proteome</keyword>
<reference evidence="3 4" key="1">
    <citation type="journal article" date="2008" name="Int. J. Syst. Evol. Microbiol.">
        <title>Neptunomonas japonica sp. nov., an Osedax japonicus symbiont-like bacterium isolated from sediment adjacent to sperm whale carcasses off Kagoshima, Japan.</title>
        <authorList>
            <person name="Miyazaki M."/>
            <person name="Nogi Y."/>
            <person name="Fujiwara Y."/>
            <person name="Kawato M."/>
            <person name="Kubokawa K."/>
            <person name="Horikoshi K."/>
        </authorList>
    </citation>
    <scope>NUCLEOTIDE SEQUENCE [LARGE SCALE GENOMIC DNA]</scope>
    <source>
        <strain evidence="3 4">JAMM 1380</strain>
    </source>
</reference>
<feature type="region of interest" description="Disordered" evidence="1">
    <location>
        <begin position="65"/>
        <end position="104"/>
    </location>
</feature>
<dbReference type="EMBL" id="AP014546">
    <property type="protein sequence ID" value="BBB29039.1"/>
    <property type="molecule type" value="Genomic_DNA"/>
</dbReference>
<evidence type="ECO:0000256" key="1">
    <source>
        <dbReference type="SAM" id="MobiDB-lite"/>
    </source>
</evidence>
<feature type="chain" id="PRO_5032531074" evidence="2">
    <location>
        <begin position="24"/>
        <end position="104"/>
    </location>
</feature>
<keyword evidence="2" id="KW-0732">Signal</keyword>